<feature type="signal peptide" evidence="1">
    <location>
        <begin position="1"/>
        <end position="19"/>
    </location>
</feature>
<reference evidence="2" key="1">
    <citation type="submission" date="2019-07" db="EMBL/GenBank/DDBJ databases">
        <authorList>
            <person name="De-Chao Zhang Q."/>
        </authorList>
    </citation>
    <scope>NUCLEOTIDE SEQUENCE</scope>
    <source>
        <strain evidence="2">TP-CH-4</strain>
    </source>
</reference>
<proteinExistence type="predicted"/>
<keyword evidence="3" id="KW-1185">Reference proteome</keyword>
<dbReference type="AlphaFoldDB" id="A0A967E9Q5"/>
<evidence type="ECO:0000313" key="3">
    <source>
        <dbReference type="Proteomes" id="UP000707206"/>
    </source>
</evidence>
<organism evidence="2 3">
    <name type="scientific">Pelagihabitans pacificus</name>
    <dbReference type="NCBI Taxonomy" id="2696054"/>
    <lineage>
        <taxon>Bacteria</taxon>
        <taxon>Pseudomonadati</taxon>
        <taxon>Bacteroidota</taxon>
        <taxon>Flavobacteriia</taxon>
        <taxon>Flavobacteriales</taxon>
        <taxon>Flavobacteriaceae</taxon>
        <taxon>Pelagihabitans</taxon>
    </lineage>
</organism>
<protein>
    <submittedName>
        <fullName evidence="2">Uncharacterized protein</fullName>
    </submittedName>
</protein>
<dbReference type="Proteomes" id="UP000707206">
    <property type="component" value="Unassembled WGS sequence"/>
</dbReference>
<evidence type="ECO:0000256" key="1">
    <source>
        <dbReference type="SAM" id="SignalP"/>
    </source>
</evidence>
<dbReference type="RefSeq" id="WP_152573172.1">
    <property type="nucleotide sequence ID" value="NZ_VIKU02000001.1"/>
</dbReference>
<comment type="caution">
    <text evidence="2">The sequence shown here is derived from an EMBL/GenBank/DDBJ whole genome shotgun (WGS) entry which is preliminary data.</text>
</comment>
<dbReference type="EMBL" id="VIKU02000001">
    <property type="protein sequence ID" value="NHF58696.1"/>
    <property type="molecule type" value="Genomic_DNA"/>
</dbReference>
<feature type="chain" id="PRO_5037569627" evidence="1">
    <location>
        <begin position="20"/>
        <end position="123"/>
    </location>
</feature>
<keyword evidence="1" id="KW-0732">Signal</keyword>
<evidence type="ECO:0000313" key="2">
    <source>
        <dbReference type="EMBL" id="NHF58696.1"/>
    </source>
</evidence>
<sequence>MKYNYLIFVLLLSVSPLMAQQQLLIVDEYQQTETIPSPTNQLIKMSGKQVIPVVGGLDQWDGMNNYIYVFGSKLIIESADLGSDGITRLVLRREDGLDFFNLFPTLRARLVPIHMERGAKIVP</sequence>
<gene>
    <name evidence="2" type="ORF">FK220_005055</name>
</gene>
<reference evidence="2" key="2">
    <citation type="submission" date="2020-03" db="EMBL/GenBank/DDBJ databases">
        <title>Flavobacteriaceae bacterium strain TP-CH-4, a member of the family Flavobacteriaceae isolated from a deep-sea seamount.</title>
        <authorList>
            <person name="Zhang D.-C."/>
        </authorList>
    </citation>
    <scope>NUCLEOTIDE SEQUENCE</scope>
    <source>
        <strain evidence="2">TP-CH-4</strain>
    </source>
</reference>
<accession>A0A967E9Q5</accession>
<name>A0A967E9Q5_9FLAO</name>